<name>F2ANJ7_RHOBT</name>
<dbReference type="EMBL" id="AFAR01000070">
    <property type="protein sequence ID" value="EGF28743.1"/>
    <property type="molecule type" value="Genomic_DNA"/>
</dbReference>
<protein>
    <submittedName>
        <fullName evidence="4">GCN5-related N-acetyltransferase</fullName>
    </submittedName>
</protein>
<keyword evidence="1 4" id="KW-0808">Transferase</keyword>
<evidence type="ECO:0000313" key="5">
    <source>
        <dbReference type="Proteomes" id="UP000006222"/>
    </source>
</evidence>
<dbReference type="InterPro" id="IPR050832">
    <property type="entry name" value="Bact_Acetyltransf"/>
</dbReference>
<dbReference type="RefSeq" id="WP_007325214.1">
    <property type="nucleotide sequence ID" value="NZ_AFAR01000070.1"/>
</dbReference>
<dbReference type="PROSITE" id="PS51186">
    <property type="entry name" value="GNAT"/>
    <property type="match status" value="1"/>
</dbReference>
<evidence type="ECO:0000259" key="3">
    <source>
        <dbReference type="PROSITE" id="PS51186"/>
    </source>
</evidence>
<proteinExistence type="predicted"/>
<dbReference type="Proteomes" id="UP000006222">
    <property type="component" value="Unassembled WGS sequence"/>
</dbReference>
<dbReference type="InterPro" id="IPR000182">
    <property type="entry name" value="GNAT_dom"/>
</dbReference>
<dbReference type="SUPFAM" id="SSF55729">
    <property type="entry name" value="Acyl-CoA N-acyltransferases (Nat)"/>
    <property type="match status" value="1"/>
</dbReference>
<keyword evidence="2" id="KW-0012">Acyltransferase</keyword>
<evidence type="ECO:0000256" key="2">
    <source>
        <dbReference type="ARBA" id="ARBA00023315"/>
    </source>
</evidence>
<accession>F2ANJ7</accession>
<gene>
    <name evidence="4" type="ORF">RBWH47_03775</name>
</gene>
<reference evidence="4 5" key="1">
    <citation type="journal article" date="2013" name="Mar. Genomics">
        <title>Expression of sulfatases in Rhodopirellula baltica and the diversity of sulfatases in the genus Rhodopirellula.</title>
        <authorList>
            <person name="Wegner C.E."/>
            <person name="Richter-Heitmann T."/>
            <person name="Klindworth A."/>
            <person name="Klockow C."/>
            <person name="Richter M."/>
            <person name="Achstetter T."/>
            <person name="Glockner F.O."/>
            <person name="Harder J."/>
        </authorList>
    </citation>
    <scope>NUCLEOTIDE SEQUENCE [LARGE SCALE GENOMIC DNA]</scope>
    <source>
        <strain evidence="4 5">WH47</strain>
    </source>
</reference>
<comment type="caution">
    <text evidence="4">The sequence shown here is derived from an EMBL/GenBank/DDBJ whole genome shotgun (WGS) entry which is preliminary data.</text>
</comment>
<dbReference type="CDD" id="cd04301">
    <property type="entry name" value="NAT_SF"/>
    <property type="match status" value="1"/>
</dbReference>
<dbReference type="InterPro" id="IPR016181">
    <property type="entry name" value="Acyl_CoA_acyltransferase"/>
</dbReference>
<dbReference type="GO" id="GO:0016747">
    <property type="term" value="F:acyltransferase activity, transferring groups other than amino-acyl groups"/>
    <property type="evidence" value="ECO:0007669"/>
    <property type="project" value="InterPro"/>
</dbReference>
<dbReference type="Pfam" id="PF00583">
    <property type="entry name" value="Acetyltransf_1"/>
    <property type="match status" value="1"/>
</dbReference>
<organism evidence="4 5">
    <name type="scientific">Rhodopirellula baltica WH47</name>
    <dbReference type="NCBI Taxonomy" id="991778"/>
    <lineage>
        <taxon>Bacteria</taxon>
        <taxon>Pseudomonadati</taxon>
        <taxon>Planctomycetota</taxon>
        <taxon>Planctomycetia</taxon>
        <taxon>Pirellulales</taxon>
        <taxon>Pirellulaceae</taxon>
        <taxon>Rhodopirellula</taxon>
    </lineage>
</organism>
<sequence length="700" mass="79405">MSDDIEIRAVASEEELDAVKELYRTQKAFLGLFPDGAFEQRAASNQIYVAWLDNRKAVGYVAFTTNGRYEVRIAHLCVSPAFRQRGFAKQLVAALVEAHPGHARIRLNCRSDYPAADAWRRLQFSEVRRFPGKKLDGSELIAFSFPINETPLFDQIENDPLPVVVCDANVVIDIEDDSRPHHGSSTGLLVDWLFDEIDLRVTSEIFADFDRQDEPLRSDMISAAKEKWTQVSGSELDIAEALREVQRIMGPPNDDSSVSDQNHIATAATVEAAAFVTRDEGILEFRDEIQSSLGLRVLSPPEFITDYDSVLNSHRYQYRELSRSGIERGHVARVDEFDLELFIDQASGERLKSFKAELNEMLANPREWEIYRVSSKGNPNIALIAIHVLKNGAREVSRLRLNRKLIHRRFGRVLAEYLADQPLGAWRSGERRTVAITDPMASPTILDALSRRGWLQADNQWWRLSLPGSWTQHDLSSELDSLKDSKMLPGMIVNQLSHAVQAEHSVIGNEEKTQRLEKLIHPGKVTFGELPTWVIPIQVRWAQELFDFRLWDRGLFDPDTSLVINPDSAYYKRPRNSPTSSNGRILWYVSGNRSKGGGCIRACSALTKRVTGTAKNLFREFQRFGVYEWHHILQFFKQADTAALAIQFTDTELLENPLALEDVNQILRSHGMGTQTFPSAVKIPDAAFHEIYSQSMKEKL</sequence>
<dbReference type="AlphaFoldDB" id="F2ANJ7"/>
<dbReference type="Gene3D" id="3.40.630.30">
    <property type="match status" value="1"/>
</dbReference>
<feature type="domain" description="N-acetyltransferase" evidence="3">
    <location>
        <begin position="5"/>
        <end position="148"/>
    </location>
</feature>
<evidence type="ECO:0000313" key="4">
    <source>
        <dbReference type="EMBL" id="EGF28743.1"/>
    </source>
</evidence>
<dbReference type="PANTHER" id="PTHR43877">
    <property type="entry name" value="AMINOALKYLPHOSPHONATE N-ACETYLTRANSFERASE-RELATED-RELATED"/>
    <property type="match status" value="1"/>
</dbReference>
<dbReference type="PATRIC" id="fig|991778.3.peg.1328"/>
<evidence type="ECO:0000256" key="1">
    <source>
        <dbReference type="ARBA" id="ARBA00022679"/>
    </source>
</evidence>